<evidence type="ECO:0000259" key="2">
    <source>
        <dbReference type="Pfam" id="PF13193"/>
    </source>
</evidence>
<evidence type="ECO:0000313" key="3">
    <source>
        <dbReference type="EMBL" id="THJ32624.1"/>
    </source>
</evidence>
<feature type="domain" description="AMP-dependent synthetase/ligase" evidence="1">
    <location>
        <begin position="118"/>
        <end position="503"/>
    </location>
</feature>
<organism evidence="3 4">
    <name type="scientific">Lampropedia aestuarii</name>
    <dbReference type="NCBI Taxonomy" id="2562762"/>
    <lineage>
        <taxon>Bacteria</taxon>
        <taxon>Pseudomonadati</taxon>
        <taxon>Pseudomonadota</taxon>
        <taxon>Betaproteobacteria</taxon>
        <taxon>Burkholderiales</taxon>
        <taxon>Comamonadaceae</taxon>
        <taxon>Lampropedia</taxon>
    </lineage>
</organism>
<sequence length="637" mass="69676">MRSRCTSVAALGLRWRPVSRGTALRCGFFRRAAALVCAEGAAASCIAKNSKKWCSQVSPKLYPWVGLFGQTETLTRRDIPQQGPNLLKTDTKETSVPSNQNVQIAPQIPLQALHEALRSHAQTMPERTACIWYGQSISWAELDRASDAFAAHLQQLGVGKGEPVVLFLNNCPQYLVAHFGIQKIGAIVCPSGPLNKAHELGYQVNDLQARVMVAADSLWPVVDEVRPNSSLEHVFVVHYADWLPAEPTLDLPAELQAARQSLRQVPAGTIDFWASMRTTATPAPVHLDLNDVALMTYTSGTTGLPKGAMLSYRNAAFKTQACASANGVGKQDVLLSIAPLYHIAGMLMGLNIPVLTGATSVLLHRFDPRAALQAIAQYKVTWWYSIAPMNVMCMQQSDIAQFDLSSLKSNPVTSFGISFTEALAQQWQTFATHCIAHEAAYGLSETHTCDTYMPADRIRWGSQGVAVPGVEIRILDPESGQVLPSPQVGEITLRSEGNFCGYWNKPEATAATLRDGWVHTGDMGSIDEDGYLHFIGRFKEMIKVSGYSVFPEEVETILIKHPAVAQAAVIAQPDMDKGEVVKAFIVRKPGASASEQEIIDWSRENMAAYKVPRVLRFIDALPTTGAGKVLRRLLRDL</sequence>
<dbReference type="InterPro" id="IPR020845">
    <property type="entry name" value="AMP-binding_CS"/>
</dbReference>
<dbReference type="GO" id="GO:0016878">
    <property type="term" value="F:acid-thiol ligase activity"/>
    <property type="evidence" value="ECO:0007669"/>
    <property type="project" value="UniProtKB-ARBA"/>
</dbReference>
<dbReference type="SUPFAM" id="SSF56801">
    <property type="entry name" value="Acetyl-CoA synthetase-like"/>
    <property type="match status" value="1"/>
</dbReference>
<gene>
    <name evidence="3" type="ORF">E8K88_11635</name>
</gene>
<dbReference type="EMBL" id="SSWX01000014">
    <property type="protein sequence ID" value="THJ32624.1"/>
    <property type="molecule type" value="Genomic_DNA"/>
</dbReference>
<evidence type="ECO:0000313" key="4">
    <source>
        <dbReference type="Proteomes" id="UP000306236"/>
    </source>
</evidence>
<protein>
    <submittedName>
        <fullName evidence="3">AMP-dependent synthetase</fullName>
    </submittedName>
</protein>
<dbReference type="InterPro" id="IPR025110">
    <property type="entry name" value="AMP-bd_C"/>
</dbReference>
<dbReference type="Proteomes" id="UP000306236">
    <property type="component" value="Unassembled WGS sequence"/>
</dbReference>
<dbReference type="Gene3D" id="3.40.50.12780">
    <property type="entry name" value="N-terminal domain of ligase-like"/>
    <property type="match status" value="1"/>
</dbReference>
<dbReference type="Gene3D" id="3.30.300.30">
    <property type="match status" value="1"/>
</dbReference>
<dbReference type="InterPro" id="IPR042099">
    <property type="entry name" value="ANL_N_sf"/>
</dbReference>
<dbReference type="InterPro" id="IPR000873">
    <property type="entry name" value="AMP-dep_synth/lig_dom"/>
</dbReference>
<dbReference type="Pfam" id="PF13193">
    <property type="entry name" value="AMP-binding_C"/>
    <property type="match status" value="1"/>
</dbReference>
<reference evidence="3 4" key="1">
    <citation type="submission" date="2019-04" db="EMBL/GenBank/DDBJ databases">
        <title>Lampropedia sp YIM MLB12 draf genome.</title>
        <authorList>
            <person name="Wang Y.-X."/>
        </authorList>
    </citation>
    <scope>NUCLEOTIDE SEQUENCE [LARGE SCALE GENOMIC DNA]</scope>
    <source>
        <strain evidence="3 4">YIM MLB12</strain>
    </source>
</reference>
<keyword evidence="4" id="KW-1185">Reference proteome</keyword>
<dbReference type="PROSITE" id="PS00455">
    <property type="entry name" value="AMP_BINDING"/>
    <property type="match status" value="1"/>
</dbReference>
<feature type="domain" description="AMP-binding enzyme C-terminal" evidence="2">
    <location>
        <begin position="553"/>
        <end position="628"/>
    </location>
</feature>
<accession>A0A4S5BJI8</accession>
<dbReference type="InterPro" id="IPR045851">
    <property type="entry name" value="AMP-bd_C_sf"/>
</dbReference>
<proteinExistence type="predicted"/>
<dbReference type="AlphaFoldDB" id="A0A4S5BJI8"/>
<name>A0A4S5BJI8_9BURK</name>
<dbReference type="InterPro" id="IPR050237">
    <property type="entry name" value="ATP-dep_AMP-bd_enzyme"/>
</dbReference>
<dbReference type="PANTHER" id="PTHR43767">
    <property type="entry name" value="LONG-CHAIN-FATTY-ACID--COA LIGASE"/>
    <property type="match status" value="1"/>
</dbReference>
<dbReference type="PANTHER" id="PTHR43767:SF1">
    <property type="entry name" value="NONRIBOSOMAL PEPTIDE SYNTHASE PES1 (EUROFUNG)-RELATED"/>
    <property type="match status" value="1"/>
</dbReference>
<dbReference type="OrthoDB" id="9766486at2"/>
<comment type="caution">
    <text evidence="3">The sequence shown here is derived from an EMBL/GenBank/DDBJ whole genome shotgun (WGS) entry which is preliminary data.</text>
</comment>
<evidence type="ECO:0000259" key="1">
    <source>
        <dbReference type="Pfam" id="PF00501"/>
    </source>
</evidence>
<dbReference type="Pfam" id="PF00501">
    <property type="entry name" value="AMP-binding"/>
    <property type="match status" value="1"/>
</dbReference>